<keyword evidence="1 3" id="KW-0378">Hydrolase</keyword>
<dbReference type="SUPFAM" id="SSF53474">
    <property type="entry name" value="alpha/beta-Hydrolases"/>
    <property type="match status" value="1"/>
</dbReference>
<dbReference type="InterPro" id="IPR002471">
    <property type="entry name" value="Pept_S9_AS"/>
</dbReference>
<dbReference type="OrthoDB" id="9809549at2"/>
<dbReference type="GO" id="GO:0004252">
    <property type="term" value="F:serine-type endopeptidase activity"/>
    <property type="evidence" value="ECO:0007669"/>
    <property type="project" value="InterPro"/>
</dbReference>
<dbReference type="PANTHER" id="PTHR43265:SF1">
    <property type="entry name" value="ESTERASE ESTD"/>
    <property type="match status" value="1"/>
</dbReference>
<gene>
    <name evidence="3" type="ORF">EAX61_01980</name>
</gene>
<dbReference type="PANTHER" id="PTHR43265">
    <property type="entry name" value="ESTERASE ESTD"/>
    <property type="match status" value="1"/>
</dbReference>
<dbReference type="Gene3D" id="3.40.50.1820">
    <property type="entry name" value="alpha/beta hydrolase"/>
    <property type="match status" value="1"/>
</dbReference>
<keyword evidence="4" id="KW-1185">Reference proteome</keyword>
<dbReference type="Proteomes" id="UP000281985">
    <property type="component" value="Unassembled WGS sequence"/>
</dbReference>
<dbReference type="InterPro" id="IPR022742">
    <property type="entry name" value="Hydrolase_4"/>
</dbReference>
<dbReference type="RefSeq" id="WP_121915967.1">
    <property type="nucleotide sequence ID" value="NZ_REFV01000001.1"/>
</dbReference>
<evidence type="ECO:0000313" key="3">
    <source>
        <dbReference type="EMBL" id="RMB64171.1"/>
    </source>
</evidence>
<dbReference type="GO" id="GO:0052689">
    <property type="term" value="F:carboxylic ester hydrolase activity"/>
    <property type="evidence" value="ECO:0007669"/>
    <property type="project" value="TreeGrafter"/>
</dbReference>
<reference evidence="3 4" key="1">
    <citation type="submission" date="2018-10" db="EMBL/GenBank/DDBJ databases">
        <title>Dokdonia luteus sp. nov., isolated from sea water.</title>
        <authorList>
            <person name="Zhou L.Y."/>
            <person name="Du Z.J."/>
        </authorList>
    </citation>
    <scope>NUCLEOTIDE SEQUENCE [LARGE SCALE GENOMIC DNA]</scope>
    <source>
        <strain evidence="3 4">SH27</strain>
    </source>
</reference>
<proteinExistence type="predicted"/>
<dbReference type="AlphaFoldDB" id="A0A3M0GGE3"/>
<dbReference type="InterPro" id="IPR029058">
    <property type="entry name" value="AB_hydrolase_fold"/>
</dbReference>
<evidence type="ECO:0000313" key="4">
    <source>
        <dbReference type="Proteomes" id="UP000281985"/>
    </source>
</evidence>
<dbReference type="PROSITE" id="PS00708">
    <property type="entry name" value="PRO_ENDOPEP_SER"/>
    <property type="match status" value="1"/>
</dbReference>
<feature type="domain" description="Serine aminopeptidase S33" evidence="2">
    <location>
        <begin position="193"/>
        <end position="433"/>
    </location>
</feature>
<comment type="caution">
    <text evidence="3">The sequence shown here is derived from an EMBL/GenBank/DDBJ whole genome shotgun (WGS) entry which is preliminary data.</text>
</comment>
<dbReference type="Pfam" id="PF12146">
    <property type="entry name" value="Hydrolase_4"/>
    <property type="match status" value="1"/>
</dbReference>
<protein>
    <submittedName>
        <fullName evidence="3">Alpha/beta hydrolase</fullName>
    </submittedName>
</protein>
<evidence type="ECO:0000256" key="1">
    <source>
        <dbReference type="ARBA" id="ARBA00022801"/>
    </source>
</evidence>
<sequence>MKQHLLAITAFLLGLSAYSQEITGDWNAMLKVMGQELPLVLHISEQNGTYKTTLDSPKQGAMGIEASATTFINDTLNVEVKAIGMTYEGVYQENGNVVGTFQQGGMQLPLELTREAIISEPVNRPQEPIKPYPYKEEEVTFENTEAGITLAGTLTIPKSIMASKAYPAVILISGSGPQNRDEELLGHKPFLVLSDYLTRQGFAVLRYDDRGTAQSTGDFASATSEDLATDAQAAFEFLLSRKQINPNKIGFAGHSEGGLIAPMVAAKNKDVAFIALLAGVGQPGAELLADQRYLIGKAQGMSEETLKKNRIGAENIYKIINDNTGDDEVIIEKATIYLKNALTQNPELVPQGMSVDQLIEQQLNQLTTPWFQYFLKTDPSPTLEKVQCPVLAINGSLDLQVPSQKNLSLIEEHVKKGGNDDVTTVEIPNLNHLFQTAETGSPTEYGAIEETFSPVALEIIGNWIKEKTN</sequence>
<evidence type="ECO:0000259" key="2">
    <source>
        <dbReference type="Pfam" id="PF12146"/>
    </source>
</evidence>
<accession>A0A3M0GGE3</accession>
<dbReference type="InterPro" id="IPR053145">
    <property type="entry name" value="AB_hydrolase_Est10"/>
</dbReference>
<dbReference type="GO" id="GO:0006508">
    <property type="term" value="P:proteolysis"/>
    <property type="evidence" value="ECO:0007669"/>
    <property type="project" value="InterPro"/>
</dbReference>
<name>A0A3M0GGE3_9FLAO</name>
<organism evidence="3 4">
    <name type="scientific">Dokdonia sinensis</name>
    <dbReference type="NCBI Taxonomy" id="2479847"/>
    <lineage>
        <taxon>Bacteria</taxon>
        <taxon>Pseudomonadati</taxon>
        <taxon>Bacteroidota</taxon>
        <taxon>Flavobacteriia</taxon>
        <taxon>Flavobacteriales</taxon>
        <taxon>Flavobacteriaceae</taxon>
        <taxon>Dokdonia</taxon>
    </lineage>
</organism>
<dbReference type="EMBL" id="REFV01000001">
    <property type="protein sequence ID" value="RMB64171.1"/>
    <property type="molecule type" value="Genomic_DNA"/>
</dbReference>